<keyword evidence="2" id="KW-1185">Reference proteome</keyword>
<organism evidence="1 2">
    <name type="scientific">Litorisediminicola beolgyonensis</name>
    <dbReference type="NCBI Taxonomy" id="1173614"/>
    <lineage>
        <taxon>Bacteria</taxon>
        <taxon>Pseudomonadati</taxon>
        <taxon>Pseudomonadota</taxon>
        <taxon>Alphaproteobacteria</taxon>
        <taxon>Rhodobacterales</taxon>
        <taxon>Paracoccaceae</taxon>
        <taxon>Litorisediminicola</taxon>
    </lineage>
</organism>
<sequence>MSTRLLYWLNAPDVAWLDPADTPLALGTLALMVAEAQPGSCLAAPGAIDRVLAERYDLTRREAAEMRSSCDRVARGAPALAVYGALIRAHVPEPERRAFLSTLAATLAETQPETDVALGSAFGIAPDTARLSPTR</sequence>
<proteinExistence type="predicted"/>
<accession>A0ABW3ZIF9</accession>
<dbReference type="EMBL" id="JBHTMU010000016">
    <property type="protein sequence ID" value="MFD1342841.1"/>
    <property type="molecule type" value="Genomic_DNA"/>
</dbReference>
<evidence type="ECO:0000313" key="1">
    <source>
        <dbReference type="EMBL" id="MFD1342841.1"/>
    </source>
</evidence>
<comment type="caution">
    <text evidence="1">The sequence shown here is derived from an EMBL/GenBank/DDBJ whole genome shotgun (WGS) entry which is preliminary data.</text>
</comment>
<name>A0ABW3ZIF9_9RHOB</name>
<protein>
    <submittedName>
        <fullName evidence="1">Uncharacterized protein</fullName>
    </submittedName>
</protein>
<evidence type="ECO:0000313" key="2">
    <source>
        <dbReference type="Proteomes" id="UP001597135"/>
    </source>
</evidence>
<dbReference type="RefSeq" id="WP_386803270.1">
    <property type="nucleotide sequence ID" value="NZ_JBHTMU010000016.1"/>
</dbReference>
<dbReference type="Proteomes" id="UP001597135">
    <property type="component" value="Unassembled WGS sequence"/>
</dbReference>
<reference evidence="2" key="1">
    <citation type="journal article" date="2019" name="Int. J. Syst. Evol. Microbiol.">
        <title>The Global Catalogue of Microorganisms (GCM) 10K type strain sequencing project: providing services to taxonomists for standard genome sequencing and annotation.</title>
        <authorList>
            <consortium name="The Broad Institute Genomics Platform"/>
            <consortium name="The Broad Institute Genome Sequencing Center for Infectious Disease"/>
            <person name="Wu L."/>
            <person name="Ma J."/>
        </authorList>
    </citation>
    <scope>NUCLEOTIDE SEQUENCE [LARGE SCALE GENOMIC DNA]</scope>
    <source>
        <strain evidence="2">CCUG 62953</strain>
    </source>
</reference>
<gene>
    <name evidence="1" type="ORF">ACFQ4E_10455</name>
</gene>